<evidence type="ECO:0000256" key="10">
    <source>
        <dbReference type="SAM" id="MobiDB-lite"/>
    </source>
</evidence>
<evidence type="ECO:0000256" key="2">
    <source>
        <dbReference type="ARBA" id="ARBA00005687"/>
    </source>
</evidence>
<dbReference type="GO" id="GO:0005743">
    <property type="term" value="C:mitochondrial inner membrane"/>
    <property type="evidence" value="ECO:0007669"/>
    <property type="project" value="UniProtKB-SubCell"/>
</dbReference>
<dbReference type="RefSeq" id="XP_018984665.1">
    <property type="nucleotide sequence ID" value="XM_019127137.1"/>
</dbReference>
<keyword evidence="13" id="KW-1185">Reference proteome</keyword>
<dbReference type="PANTHER" id="PTHR31068:SF0">
    <property type="entry name" value="MITOCHONDRIAL DISTRIBUTION AND MORPHOLOGY PROTEIN 31"/>
    <property type="match status" value="1"/>
</dbReference>
<dbReference type="GO" id="GO:0000001">
    <property type="term" value="P:mitochondrion inheritance"/>
    <property type="evidence" value="ECO:0007669"/>
    <property type="project" value="EnsemblFungi"/>
</dbReference>
<name>A0A1E3QQU8_9ASCO</name>
<dbReference type="AlphaFoldDB" id="A0A1E3QQU8"/>
<organism evidence="12 13">
    <name type="scientific">Babjeviella inositovora NRRL Y-12698</name>
    <dbReference type="NCBI Taxonomy" id="984486"/>
    <lineage>
        <taxon>Eukaryota</taxon>
        <taxon>Fungi</taxon>
        <taxon>Dikarya</taxon>
        <taxon>Ascomycota</taxon>
        <taxon>Saccharomycotina</taxon>
        <taxon>Pichiomycetes</taxon>
        <taxon>Serinales incertae sedis</taxon>
        <taxon>Babjeviella</taxon>
    </lineage>
</organism>
<comment type="subcellular location">
    <subcellularLocation>
        <location evidence="1">Mitochondrion inner membrane</location>
    </subcellularLocation>
</comment>
<dbReference type="GO" id="GO:0007005">
    <property type="term" value="P:mitochondrion organization"/>
    <property type="evidence" value="ECO:0007669"/>
    <property type="project" value="EnsemblFungi"/>
</dbReference>
<keyword evidence="8 11" id="KW-0472">Membrane</keyword>
<dbReference type="InterPro" id="IPR012571">
    <property type="entry name" value="Mdm31/Mdm32"/>
</dbReference>
<gene>
    <name evidence="12" type="ORF">BABINDRAFT_141470</name>
</gene>
<evidence type="ECO:0000256" key="6">
    <source>
        <dbReference type="ARBA" id="ARBA00022989"/>
    </source>
</evidence>
<evidence type="ECO:0000256" key="8">
    <source>
        <dbReference type="ARBA" id="ARBA00023136"/>
    </source>
</evidence>
<dbReference type="GeneID" id="30144990"/>
<evidence type="ECO:0000256" key="3">
    <source>
        <dbReference type="ARBA" id="ARBA00022692"/>
    </source>
</evidence>
<sequence length="685" mass="76700">MTSNITVIGITSPAPLPSFLRPNIFLPALHFSRRLNLRSTPKRSFPSPHLLPLNTTTFYISPTMVPLGILGIRPLPFKLSRRALLVIMRPGLAHPSSASPIHPGILRLPTHSGLYSLPRNLHTLARQPVGIYLPLRGLGTPDVSGFAARLASGVPDGRPSDNGISPDSAPPEGRPKPLTLIQKHHLTKQELLARTTNLYDRIKVRFRWMMSRSARPFNTDDFSAFFSWIMISNVFLLIAGTTTFVSVVIFLANTVFAQELVAQKLGEFITRNSGLTVIFESAIVPGWSDGKISFNKCYVSMRPKQQGKFEKGSQAAAVHPAQGANTDDGNYTQFDLTIEQVNVSLSFHKWINGHGIVKDVELRGMRGEVDRTFVHWEEGDLATNYKNVAAPGDFEIDLFIMEDVLFTLKQPDGFRHFEVSIFNCDLPQFRKHWLFYDILNANHMSGSYDGSLFTIHKKQRIDDFHLIAADIAEAPGGSSSPWKRVTQLRIDSLNVDHLNTGLQGPFGWITSGQVDMLADFMVPEEDGFNVAELVQMISENFAKEARRYNLISNGPPSDVIKKDISKYIVMDLQVKLNNVRAGVPLFTPDLSYINNALIRPIVAYINSKNTYIPIKCRVVKKLEDFAGSWTIYDCLLMDDLSAEVYDAFAEYVTDEAARAQRMRKIGFWSLQVMFQLLLMSLGTLA</sequence>
<evidence type="ECO:0000313" key="13">
    <source>
        <dbReference type="Proteomes" id="UP000094336"/>
    </source>
</evidence>
<dbReference type="GO" id="GO:1900208">
    <property type="term" value="P:regulation of cardiolipin metabolic process"/>
    <property type="evidence" value="ECO:0007669"/>
    <property type="project" value="EnsemblFungi"/>
</dbReference>
<feature type="region of interest" description="Disordered" evidence="10">
    <location>
        <begin position="152"/>
        <end position="177"/>
    </location>
</feature>
<dbReference type="Pfam" id="PF08118">
    <property type="entry name" value="MDM31_MDM32"/>
    <property type="match status" value="1"/>
</dbReference>
<accession>A0A1E3QQU8</accession>
<comment type="function">
    <text evidence="9">Involved in the organization of the mitochondrial membranes and the global structure of the mitochondria. Also required for mitochondrial distribution and mobility as well as for the maintenance of mitochondrial DNA nucleoids structures.</text>
</comment>
<keyword evidence="4" id="KW-0999">Mitochondrion inner membrane</keyword>
<dbReference type="EMBL" id="KV454432">
    <property type="protein sequence ID" value="ODQ79337.1"/>
    <property type="molecule type" value="Genomic_DNA"/>
</dbReference>
<evidence type="ECO:0000256" key="11">
    <source>
        <dbReference type="SAM" id="Phobius"/>
    </source>
</evidence>
<evidence type="ECO:0008006" key="14">
    <source>
        <dbReference type="Google" id="ProtNLM"/>
    </source>
</evidence>
<dbReference type="PANTHER" id="PTHR31068">
    <property type="entry name" value="MITOCHONDRIAL DISTRIBUTION AND MORPHOLOGY PROTEIN 31"/>
    <property type="match status" value="1"/>
</dbReference>
<comment type="similarity">
    <text evidence="2">Belongs to the MDM31/MDM32 family.</text>
</comment>
<keyword evidence="5" id="KW-0809">Transit peptide</keyword>
<proteinExistence type="inferred from homology"/>
<dbReference type="GO" id="GO:0006873">
    <property type="term" value="P:intracellular monoatomic ion homeostasis"/>
    <property type="evidence" value="ECO:0007669"/>
    <property type="project" value="EnsemblFungi"/>
</dbReference>
<evidence type="ECO:0000256" key="5">
    <source>
        <dbReference type="ARBA" id="ARBA00022946"/>
    </source>
</evidence>
<keyword evidence="3 11" id="KW-0812">Transmembrane</keyword>
<reference evidence="13" key="1">
    <citation type="submission" date="2016-05" db="EMBL/GenBank/DDBJ databases">
        <title>Comparative genomics of biotechnologically important yeasts.</title>
        <authorList>
            <consortium name="DOE Joint Genome Institute"/>
            <person name="Riley R."/>
            <person name="Haridas S."/>
            <person name="Wolfe K.H."/>
            <person name="Lopes M.R."/>
            <person name="Hittinger C.T."/>
            <person name="Goker M."/>
            <person name="Salamov A."/>
            <person name="Wisecaver J."/>
            <person name="Long T.M."/>
            <person name="Aerts A.L."/>
            <person name="Barry K."/>
            <person name="Choi C."/>
            <person name="Clum A."/>
            <person name="Coughlan A.Y."/>
            <person name="Deshpande S."/>
            <person name="Douglass A.P."/>
            <person name="Hanson S.J."/>
            <person name="Klenk H.-P."/>
            <person name="Labutti K."/>
            <person name="Lapidus A."/>
            <person name="Lindquist E."/>
            <person name="Lipzen A."/>
            <person name="Meier-Kolthoff J.P."/>
            <person name="Ohm R.A."/>
            <person name="Otillar R.P."/>
            <person name="Pangilinan J."/>
            <person name="Peng Y."/>
            <person name="Rokas A."/>
            <person name="Rosa C.A."/>
            <person name="Scheuner C."/>
            <person name="Sibirny A.A."/>
            <person name="Slot J.C."/>
            <person name="Stielow J.B."/>
            <person name="Sun H."/>
            <person name="Kurtzman C.P."/>
            <person name="Blackwell M."/>
            <person name="Grigoriev I.V."/>
            <person name="Jeffries T.W."/>
        </authorList>
    </citation>
    <scope>NUCLEOTIDE SEQUENCE [LARGE SCALE GENOMIC DNA]</scope>
    <source>
        <strain evidence="13">NRRL Y-12698</strain>
    </source>
</reference>
<evidence type="ECO:0000256" key="4">
    <source>
        <dbReference type="ARBA" id="ARBA00022792"/>
    </source>
</evidence>
<protein>
    <recommendedName>
        <fullName evidence="14">Mitochondrial distribution and morphology protein 31</fullName>
    </recommendedName>
</protein>
<keyword evidence="7" id="KW-0496">Mitochondrion</keyword>
<evidence type="ECO:0000256" key="7">
    <source>
        <dbReference type="ARBA" id="ARBA00023128"/>
    </source>
</evidence>
<evidence type="ECO:0000256" key="1">
    <source>
        <dbReference type="ARBA" id="ARBA00004273"/>
    </source>
</evidence>
<keyword evidence="6 11" id="KW-1133">Transmembrane helix</keyword>
<feature type="transmembrane region" description="Helical" evidence="11">
    <location>
        <begin position="225"/>
        <end position="252"/>
    </location>
</feature>
<dbReference type="Proteomes" id="UP000094336">
    <property type="component" value="Unassembled WGS sequence"/>
</dbReference>
<evidence type="ECO:0000313" key="12">
    <source>
        <dbReference type="EMBL" id="ODQ79337.1"/>
    </source>
</evidence>
<dbReference type="OrthoDB" id="17678at2759"/>
<evidence type="ECO:0000256" key="9">
    <source>
        <dbReference type="ARBA" id="ARBA00025191"/>
    </source>
</evidence>